<proteinExistence type="predicted"/>
<keyword evidence="1" id="KW-0812">Transmembrane</keyword>
<dbReference type="Proteomes" id="UP000249524">
    <property type="component" value="Unassembled WGS sequence"/>
</dbReference>
<sequence>MPSPRPQPPSTLADARRVALVSVLAYMVAIALVVASLPMFLDTAEPLQTVARVPAVFAPEPPR</sequence>
<evidence type="ECO:0000313" key="3">
    <source>
        <dbReference type="Proteomes" id="UP000249524"/>
    </source>
</evidence>
<dbReference type="EMBL" id="QFYS01000008">
    <property type="protein sequence ID" value="RAK63355.1"/>
    <property type="molecule type" value="Genomic_DNA"/>
</dbReference>
<evidence type="ECO:0000256" key="1">
    <source>
        <dbReference type="SAM" id="Phobius"/>
    </source>
</evidence>
<dbReference type="AlphaFoldDB" id="A0A328B9I6"/>
<name>A0A328B9I6_9CAUL</name>
<gene>
    <name evidence="2" type="ORF">DJ019_16650</name>
</gene>
<keyword evidence="1" id="KW-0472">Membrane</keyword>
<keyword evidence="1" id="KW-1133">Transmembrane helix</keyword>
<comment type="caution">
    <text evidence="2">The sequence shown here is derived from an EMBL/GenBank/DDBJ whole genome shotgun (WGS) entry which is preliminary data.</text>
</comment>
<dbReference type="RefSeq" id="WP_111277195.1">
    <property type="nucleotide sequence ID" value="NZ_QFYS01000008.1"/>
</dbReference>
<evidence type="ECO:0000313" key="2">
    <source>
        <dbReference type="EMBL" id="RAK63355.1"/>
    </source>
</evidence>
<protein>
    <submittedName>
        <fullName evidence="2">Uncharacterized protein</fullName>
    </submittedName>
</protein>
<feature type="transmembrane region" description="Helical" evidence="1">
    <location>
        <begin position="20"/>
        <end position="41"/>
    </location>
</feature>
<keyword evidence="3" id="KW-1185">Reference proteome</keyword>
<organism evidence="2 3">
    <name type="scientific">Phenylobacterium kunshanense</name>
    <dbReference type="NCBI Taxonomy" id="1445034"/>
    <lineage>
        <taxon>Bacteria</taxon>
        <taxon>Pseudomonadati</taxon>
        <taxon>Pseudomonadota</taxon>
        <taxon>Alphaproteobacteria</taxon>
        <taxon>Caulobacterales</taxon>
        <taxon>Caulobacteraceae</taxon>
        <taxon>Phenylobacterium</taxon>
    </lineage>
</organism>
<reference evidence="2 3" key="1">
    <citation type="submission" date="2018-05" db="EMBL/GenBank/DDBJ databases">
        <authorList>
            <person name="Lanie J.A."/>
            <person name="Ng W.-L."/>
            <person name="Kazmierczak K.M."/>
            <person name="Andrzejewski T.M."/>
            <person name="Davidsen T.M."/>
            <person name="Wayne K.J."/>
            <person name="Tettelin H."/>
            <person name="Glass J.I."/>
            <person name="Rusch D."/>
            <person name="Podicherti R."/>
            <person name="Tsui H.-C.T."/>
            <person name="Winkler M.E."/>
        </authorList>
    </citation>
    <scope>NUCLEOTIDE SEQUENCE [LARGE SCALE GENOMIC DNA]</scope>
    <source>
        <strain evidence="2 3">BUT-10</strain>
    </source>
</reference>
<accession>A0A328B9I6</accession>